<name>A0ABX7PT81_9BACT</name>
<organism evidence="1 2">
    <name type="scientific">Candidatus Methylacidiphilum infernorum</name>
    <dbReference type="NCBI Taxonomy" id="511746"/>
    <lineage>
        <taxon>Bacteria</taxon>
        <taxon>Pseudomonadati</taxon>
        <taxon>Verrucomicrobiota</taxon>
        <taxon>Methylacidiphilae</taxon>
        <taxon>Methylacidiphilales</taxon>
        <taxon>Methylacidiphilaceae</taxon>
        <taxon>Methylacidiphilum (ex Ratnadevi et al. 2023)</taxon>
    </lineage>
</organism>
<gene>
    <name evidence="1" type="ORF">EM20IM_06620</name>
</gene>
<proteinExistence type="predicted"/>
<keyword evidence="2" id="KW-1185">Reference proteome</keyword>
<dbReference type="EMBL" id="CP065956">
    <property type="protein sequence ID" value="QSR86180.1"/>
    <property type="molecule type" value="Genomic_DNA"/>
</dbReference>
<reference evidence="1 2" key="1">
    <citation type="submission" date="2020-12" db="EMBL/GenBank/DDBJ databases">
        <authorList>
            <person name="Awala S.I."/>
            <person name="Gwak J.-H."/>
            <person name="Kim S.-J."/>
            <person name="Rhee S.-K."/>
        </authorList>
    </citation>
    <scope>NUCLEOTIDE SEQUENCE [LARGE SCALE GENOMIC DNA]</scope>
    <source>
        <strain evidence="1 2">IT5</strain>
    </source>
</reference>
<protein>
    <submittedName>
        <fullName evidence="1">Uncharacterized protein</fullName>
    </submittedName>
</protein>
<accession>A0ABX7PT81</accession>
<dbReference type="Proteomes" id="UP000663088">
    <property type="component" value="Chromosome"/>
</dbReference>
<evidence type="ECO:0000313" key="2">
    <source>
        <dbReference type="Proteomes" id="UP000663088"/>
    </source>
</evidence>
<evidence type="ECO:0000313" key="1">
    <source>
        <dbReference type="EMBL" id="QSR86180.1"/>
    </source>
</evidence>
<sequence length="119" mass="13372">MPMNENRHPNANVRQDSAIEVKGGGVTASEVPVAFLTIESPGRNWIFPYSRILFAHTDTEGSRFFLRTISHDIWINGQNLHKAIYLIQQEKLMDVRKGSNENGKVDSVEVMENPGGMFA</sequence>